<accession>S0L633</accession>
<dbReference type="OrthoDB" id="2194965at2"/>
<gene>
    <name evidence="1" type="ORF">I573_01509</name>
</gene>
<name>S0L633_9ENTE</name>
<proteinExistence type="predicted"/>
<dbReference type="eggNOG" id="ENOG50307QS">
    <property type="taxonomic scope" value="Bacteria"/>
</dbReference>
<keyword evidence="2" id="KW-1185">Reference proteome</keyword>
<dbReference type="AlphaFoldDB" id="S0L633"/>
<evidence type="ECO:0000313" key="2">
    <source>
        <dbReference type="Proteomes" id="UP000015961"/>
    </source>
</evidence>
<comment type="caution">
    <text evidence="1">The sequence shown here is derived from an EMBL/GenBank/DDBJ whole genome shotgun (WGS) entry which is preliminary data.</text>
</comment>
<dbReference type="EMBL" id="ASWO01000005">
    <property type="protein sequence ID" value="EOT83784.1"/>
    <property type="molecule type" value="Genomic_DNA"/>
</dbReference>
<sequence length="92" mass="10678">MMETMTLKQLKELIQRLETEGVGEETPIFLDTGWDSIQEIDPTALVKKQARPFQIQDELTKEYYGGFVLEEKAHTKDTTGDIQEVLVFDHKY</sequence>
<dbReference type="STRING" id="1140003.OMY_01171"/>
<dbReference type="PATRIC" id="fig|1140003.3.peg.1128"/>
<protein>
    <submittedName>
        <fullName evidence="1">Uncharacterized protein</fullName>
    </submittedName>
</protein>
<dbReference type="RefSeq" id="WP_016185623.1">
    <property type="nucleotide sequence ID" value="NZ_KE136394.1"/>
</dbReference>
<organism evidence="1 2">
    <name type="scientific">Enterococcus sulfureus ATCC 49903</name>
    <dbReference type="NCBI Taxonomy" id="1140003"/>
    <lineage>
        <taxon>Bacteria</taxon>
        <taxon>Bacillati</taxon>
        <taxon>Bacillota</taxon>
        <taxon>Bacilli</taxon>
        <taxon>Lactobacillales</taxon>
        <taxon>Enterococcaceae</taxon>
        <taxon>Enterococcus</taxon>
    </lineage>
</organism>
<evidence type="ECO:0000313" key="1">
    <source>
        <dbReference type="EMBL" id="EOT83784.1"/>
    </source>
</evidence>
<reference evidence="1 2" key="1">
    <citation type="submission" date="2013-03" db="EMBL/GenBank/DDBJ databases">
        <title>The Genome Sequence of Enterococcus sulfureus ATCC_49903 (PacBio/Illumina hybrid assembly).</title>
        <authorList>
            <consortium name="The Broad Institute Genomics Platform"/>
            <consortium name="The Broad Institute Genome Sequencing Center for Infectious Disease"/>
            <person name="Earl A."/>
            <person name="Russ C."/>
            <person name="Gilmore M."/>
            <person name="Surin D."/>
            <person name="Walker B."/>
            <person name="Young S."/>
            <person name="Zeng Q."/>
            <person name="Gargeya S."/>
            <person name="Fitzgerald M."/>
            <person name="Haas B."/>
            <person name="Abouelleil A."/>
            <person name="Allen A.W."/>
            <person name="Alvarado L."/>
            <person name="Arachchi H.M."/>
            <person name="Berlin A.M."/>
            <person name="Chapman S.B."/>
            <person name="Gainer-Dewar J."/>
            <person name="Goldberg J."/>
            <person name="Griggs A."/>
            <person name="Gujja S."/>
            <person name="Hansen M."/>
            <person name="Howarth C."/>
            <person name="Imamovic A."/>
            <person name="Ireland A."/>
            <person name="Larimer J."/>
            <person name="McCowan C."/>
            <person name="Murphy C."/>
            <person name="Pearson M."/>
            <person name="Poon T.W."/>
            <person name="Priest M."/>
            <person name="Roberts A."/>
            <person name="Saif S."/>
            <person name="Shea T."/>
            <person name="Sisk P."/>
            <person name="Sykes S."/>
            <person name="Wortman J."/>
            <person name="Nusbaum C."/>
            <person name="Birren B."/>
        </authorList>
    </citation>
    <scope>NUCLEOTIDE SEQUENCE [LARGE SCALE GENOMIC DNA]</scope>
    <source>
        <strain evidence="1 2">ATCC 49903</strain>
    </source>
</reference>
<dbReference type="Proteomes" id="UP000015961">
    <property type="component" value="Unassembled WGS sequence"/>
</dbReference>